<protein>
    <submittedName>
        <fullName evidence="2">KEOPS complex subunit Cgi121</fullName>
    </submittedName>
</protein>
<dbReference type="Proteomes" id="UP001597052">
    <property type="component" value="Unassembled WGS sequence"/>
</dbReference>
<sequence>MKLVDGRAEIDDLDRFLNEIGQISEETGSTVQLFDADYVAGERHLRRAAELAGRAGERGTTIAREPAVELLLYAAGRRQINRALETGVGEGSMAVVGVVDGGDEAAAVTAVEGLLASTESVQWGDRETLTDFFDIEDAELAVVDGDLEAIVLERVALLAVEG</sequence>
<dbReference type="PIRSF" id="PIRSF022062">
    <property type="entry name" value="UCP022062"/>
    <property type="match status" value="1"/>
</dbReference>
<dbReference type="InterPro" id="IPR013926">
    <property type="entry name" value="CGI121/TPRKB"/>
</dbReference>
<keyword evidence="3" id="KW-1185">Reference proteome</keyword>
<dbReference type="EMBL" id="JBHUDM010000001">
    <property type="protein sequence ID" value="MFD1640470.1"/>
    <property type="molecule type" value="Genomic_DNA"/>
</dbReference>
<evidence type="ECO:0000313" key="3">
    <source>
        <dbReference type="Proteomes" id="UP001597052"/>
    </source>
</evidence>
<dbReference type="RefSeq" id="WP_256397474.1">
    <property type="nucleotide sequence ID" value="NZ_JANHDJ010000007.1"/>
</dbReference>
<dbReference type="AlphaFoldDB" id="A0ABD6D2R3"/>
<dbReference type="SUPFAM" id="SSF143870">
    <property type="entry name" value="PF0523-like"/>
    <property type="match status" value="1"/>
</dbReference>
<gene>
    <name evidence="2" type="primary">cgi121</name>
    <name evidence="2" type="ORF">ACFSBW_01095</name>
</gene>
<accession>A0ABD6D2R3</accession>
<dbReference type="NCBIfam" id="NF011465">
    <property type="entry name" value="PRK14886.1-1"/>
    <property type="match status" value="1"/>
</dbReference>
<proteinExistence type="inferred from homology"/>
<reference evidence="2 3" key="1">
    <citation type="journal article" date="2019" name="Int. J. Syst. Evol. Microbiol.">
        <title>The Global Catalogue of Microorganisms (GCM) 10K type strain sequencing project: providing services to taxonomists for standard genome sequencing and annotation.</title>
        <authorList>
            <consortium name="The Broad Institute Genomics Platform"/>
            <consortium name="The Broad Institute Genome Sequencing Center for Infectious Disease"/>
            <person name="Wu L."/>
            <person name="Ma J."/>
        </authorList>
    </citation>
    <scope>NUCLEOTIDE SEQUENCE [LARGE SCALE GENOMIC DNA]</scope>
    <source>
        <strain evidence="2 3">CGMCC 1.10593</strain>
    </source>
</reference>
<organism evidence="2 3">
    <name type="scientific">Halohasta litorea</name>
    <dbReference type="NCBI Taxonomy" id="869891"/>
    <lineage>
        <taxon>Archaea</taxon>
        <taxon>Methanobacteriati</taxon>
        <taxon>Methanobacteriota</taxon>
        <taxon>Stenosarchaea group</taxon>
        <taxon>Halobacteria</taxon>
        <taxon>Halobacteriales</taxon>
        <taxon>Haloferacaceae</taxon>
        <taxon>Halohasta</taxon>
    </lineage>
</organism>
<name>A0ABD6D2R3_9EURY</name>
<dbReference type="Gene3D" id="3.30.2380.10">
    <property type="entry name" value="CGI121/TPRKB"/>
    <property type="match status" value="1"/>
</dbReference>
<dbReference type="InterPro" id="IPR016799">
    <property type="entry name" value="UCP022062"/>
</dbReference>
<dbReference type="InterPro" id="IPR036504">
    <property type="entry name" value="CGI121/TPRKB_sf"/>
</dbReference>
<evidence type="ECO:0000313" key="2">
    <source>
        <dbReference type="EMBL" id="MFD1640470.1"/>
    </source>
</evidence>
<evidence type="ECO:0000256" key="1">
    <source>
        <dbReference type="ARBA" id="ARBA00005546"/>
    </source>
</evidence>
<comment type="similarity">
    <text evidence="1">Belongs to the CGI121/TPRKB family.</text>
</comment>
<dbReference type="Pfam" id="PF08617">
    <property type="entry name" value="CGI-121"/>
    <property type="match status" value="1"/>
</dbReference>
<comment type="caution">
    <text evidence="2">The sequence shown here is derived from an EMBL/GenBank/DDBJ whole genome shotgun (WGS) entry which is preliminary data.</text>
</comment>